<reference evidence="4" key="1">
    <citation type="journal article" date="2014" name="Proc. Natl. Acad. Sci. U.S.A.">
        <title>Extensive sampling of basidiomycete genomes demonstrates inadequacy of the white-rot/brown-rot paradigm for wood decay fungi.</title>
        <authorList>
            <person name="Riley R."/>
            <person name="Salamov A.A."/>
            <person name="Brown D.W."/>
            <person name="Nagy L.G."/>
            <person name="Floudas D."/>
            <person name="Held B.W."/>
            <person name="Levasseur A."/>
            <person name="Lombard V."/>
            <person name="Morin E."/>
            <person name="Otillar R."/>
            <person name="Lindquist E.A."/>
            <person name="Sun H."/>
            <person name="LaButti K.M."/>
            <person name="Schmutz J."/>
            <person name="Jabbour D."/>
            <person name="Luo H."/>
            <person name="Baker S.E."/>
            <person name="Pisabarro A.G."/>
            <person name="Walton J.D."/>
            <person name="Blanchette R.A."/>
            <person name="Henrissat B."/>
            <person name="Martin F."/>
            <person name="Cullen D."/>
            <person name="Hibbett D.S."/>
            <person name="Grigoriev I.V."/>
        </authorList>
    </citation>
    <scope>NUCLEOTIDE SEQUENCE [LARGE SCALE GENOMIC DNA]</scope>
    <source>
        <strain evidence="4">FD-172 SS1</strain>
    </source>
</reference>
<feature type="region of interest" description="Disordered" evidence="1">
    <location>
        <begin position="1"/>
        <end position="36"/>
    </location>
</feature>
<evidence type="ECO:0000256" key="1">
    <source>
        <dbReference type="SAM" id="MobiDB-lite"/>
    </source>
</evidence>
<feature type="compositionally biased region" description="Basic and acidic residues" evidence="1">
    <location>
        <begin position="305"/>
        <end position="320"/>
    </location>
</feature>
<dbReference type="HOGENOM" id="CLU_483098_0_0_1"/>
<dbReference type="InParanoid" id="A0A067MMS2"/>
<feature type="region of interest" description="Disordered" evidence="1">
    <location>
        <begin position="305"/>
        <end position="339"/>
    </location>
</feature>
<feature type="compositionally biased region" description="Basic and acidic residues" evidence="1">
    <location>
        <begin position="11"/>
        <end position="22"/>
    </location>
</feature>
<proteinExistence type="predicted"/>
<keyword evidence="2" id="KW-0472">Membrane</keyword>
<feature type="transmembrane region" description="Helical" evidence="2">
    <location>
        <begin position="342"/>
        <end position="360"/>
    </location>
</feature>
<feature type="transmembrane region" description="Helical" evidence="2">
    <location>
        <begin position="105"/>
        <end position="126"/>
    </location>
</feature>
<keyword evidence="2" id="KW-1133">Transmembrane helix</keyword>
<dbReference type="AlphaFoldDB" id="A0A067MMS2"/>
<evidence type="ECO:0000313" key="4">
    <source>
        <dbReference type="Proteomes" id="UP000027195"/>
    </source>
</evidence>
<dbReference type="EMBL" id="KL198047">
    <property type="protein sequence ID" value="KDQ12851.1"/>
    <property type="molecule type" value="Genomic_DNA"/>
</dbReference>
<accession>A0A067MMS2</accession>
<sequence length="564" mass="63802">MAAPSSPIFDGKTDKFTTEHELNNSASTDAQEDKPKLPGRERYAAKIRDLVQAFLKSHFSERRQLVHFRFFILVILAMIAIAILVCAWIIWSIPYDKDWHHPRTIYSTIAVTSFALLVHTITLLFVPPLWMEIFISLLMTGTSIWLLVEWIMVRRHLLHPWLNGAQISATFSLWPLLGIYAILWSLATLALLLFASNYAKPSAKIPTNQTSTGQTPTDRTPTERWKYTAHEPIWAYEVCDIPAWEDNGASNTSQGNASIVLKEHPVGRWSFNFWRTSDNNLLPLLMFKPLELLPKQKYPEEHLPTHVEPKQPAAHSEKEPYTPPEGRQKHTHRIRPKPTKQSSFRGIMLIAFVVAFIFYLEESLFIESFRESSAHATQTYYGDLNSDISQSLLSTSILTVIIGFKSAHIPAGVELSSAVNVTAIWSSDYSLPIYPECDIRPDNTLARLPQRTFVRATCPMISSDMEGAPLACRNDPGYSPCRPDFLITFDYSVLGTPPQERTLAAFSASVWTGFAPENIDLTDITVSIALLNNVHLVGSWARNVRRRFHIGSPVPSFMGMFQSF</sequence>
<feature type="compositionally biased region" description="Basic residues" evidence="1">
    <location>
        <begin position="329"/>
        <end position="338"/>
    </location>
</feature>
<feature type="transmembrane region" description="Helical" evidence="2">
    <location>
        <begin position="70"/>
        <end position="93"/>
    </location>
</feature>
<evidence type="ECO:0000313" key="3">
    <source>
        <dbReference type="EMBL" id="KDQ12851.1"/>
    </source>
</evidence>
<dbReference type="Proteomes" id="UP000027195">
    <property type="component" value="Unassembled WGS sequence"/>
</dbReference>
<organism evidence="3 4">
    <name type="scientific">Botryobasidium botryosum (strain FD-172 SS1)</name>
    <dbReference type="NCBI Taxonomy" id="930990"/>
    <lineage>
        <taxon>Eukaryota</taxon>
        <taxon>Fungi</taxon>
        <taxon>Dikarya</taxon>
        <taxon>Basidiomycota</taxon>
        <taxon>Agaricomycotina</taxon>
        <taxon>Agaricomycetes</taxon>
        <taxon>Cantharellales</taxon>
        <taxon>Botryobasidiaceae</taxon>
        <taxon>Botryobasidium</taxon>
    </lineage>
</organism>
<protein>
    <submittedName>
        <fullName evidence="3">Uncharacterized protein</fullName>
    </submittedName>
</protein>
<evidence type="ECO:0000256" key="2">
    <source>
        <dbReference type="SAM" id="Phobius"/>
    </source>
</evidence>
<gene>
    <name evidence="3" type="ORF">BOTBODRAFT_403572</name>
</gene>
<keyword evidence="4" id="KW-1185">Reference proteome</keyword>
<feature type="transmembrane region" description="Helical" evidence="2">
    <location>
        <begin position="173"/>
        <end position="195"/>
    </location>
</feature>
<name>A0A067MMS2_BOTB1</name>
<feature type="transmembrane region" description="Helical" evidence="2">
    <location>
        <begin position="133"/>
        <end position="153"/>
    </location>
</feature>
<keyword evidence="2" id="KW-0812">Transmembrane</keyword>